<dbReference type="Gene3D" id="3.40.50.150">
    <property type="entry name" value="Vaccinia Virus protein VP39"/>
    <property type="match status" value="1"/>
</dbReference>
<dbReference type="InterPro" id="IPR029063">
    <property type="entry name" value="SAM-dependent_MTases_sf"/>
</dbReference>
<dbReference type="RefSeq" id="WP_103911257.1">
    <property type="nucleotide sequence ID" value="NZ_FNUZ01000005.1"/>
</dbReference>
<dbReference type="OrthoDB" id="5642573at2"/>
<dbReference type="PANTHER" id="PTHR43861">
    <property type="entry name" value="TRANS-ACONITATE 2-METHYLTRANSFERASE-RELATED"/>
    <property type="match status" value="1"/>
</dbReference>
<protein>
    <submittedName>
        <fullName evidence="1">Methyltransferase domain-containing protein</fullName>
    </submittedName>
</protein>
<evidence type="ECO:0000313" key="2">
    <source>
        <dbReference type="Proteomes" id="UP000236752"/>
    </source>
</evidence>
<evidence type="ECO:0000313" key="1">
    <source>
        <dbReference type="EMBL" id="SEG47844.1"/>
    </source>
</evidence>
<gene>
    <name evidence="1" type="ORF">SAMN04488045_2936</name>
</gene>
<keyword evidence="1" id="KW-0489">Methyltransferase</keyword>
<dbReference type="SUPFAM" id="SSF53335">
    <property type="entry name" value="S-adenosyl-L-methionine-dependent methyltransferases"/>
    <property type="match status" value="1"/>
</dbReference>
<dbReference type="Proteomes" id="UP000236752">
    <property type="component" value="Unassembled WGS sequence"/>
</dbReference>
<accession>A0A1H6AI50</accession>
<organism evidence="1 2">
    <name type="scientific">Thalassococcus halodurans</name>
    <dbReference type="NCBI Taxonomy" id="373675"/>
    <lineage>
        <taxon>Bacteria</taxon>
        <taxon>Pseudomonadati</taxon>
        <taxon>Pseudomonadota</taxon>
        <taxon>Alphaproteobacteria</taxon>
        <taxon>Rhodobacterales</taxon>
        <taxon>Roseobacteraceae</taxon>
        <taxon>Thalassococcus</taxon>
    </lineage>
</organism>
<dbReference type="PANTHER" id="PTHR43861:SF1">
    <property type="entry name" value="TRANS-ACONITATE 2-METHYLTRANSFERASE"/>
    <property type="match status" value="1"/>
</dbReference>
<name>A0A1H6AI50_9RHOB</name>
<proteinExistence type="predicted"/>
<dbReference type="AlphaFoldDB" id="A0A1H6AI50"/>
<dbReference type="GO" id="GO:0032259">
    <property type="term" value="P:methylation"/>
    <property type="evidence" value="ECO:0007669"/>
    <property type="project" value="UniProtKB-KW"/>
</dbReference>
<sequence length="202" mass="21799">MIDPKKFWTKIAPRYAKHPVKDMASYEHTLERTLSYLSPDHSVLELGCGTGTTALRLAASGAQITATDLAPGMIEIAREKGADTPNVQFAVNGILDAPEGPFDVIMAYNLLHLVEDVPGALQAIKSRLKPGGLVITKSACVKGAMPFIGLFLPVLQWIGKAPYVNFMTVEELDAMFADAGFDTVETGVFPKKPPARFIVARA</sequence>
<keyword evidence="2" id="KW-1185">Reference proteome</keyword>
<reference evidence="1 2" key="1">
    <citation type="submission" date="2016-10" db="EMBL/GenBank/DDBJ databases">
        <authorList>
            <person name="de Groot N.N."/>
        </authorList>
    </citation>
    <scope>NUCLEOTIDE SEQUENCE [LARGE SCALE GENOMIC DNA]</scope>
    <source>
        <strain evidence="1 2">DSM 26915</strain>
    </source>
</reference>
<dbReference type="EMBL" id="FNUZ01000005">
    <property type="protein sequence ID" value="SEG47844.1"/>
    <property type="molecule type" value="Genomic_DNA"/>
</dbReference>
<dbReference type="Pfam" id="PF13489">
    <property type="entry name" value="Methyltransf_23"/>
    <property type="match status" value="1"/>
</dbReference>
<dbReference type="GO" id="GO:0008168">
    <property type="term" value="F:methyltransferase activity"/>
    <property type="evidence" value="ECO:0007669"/>
    <property type="project" value="UniProtKB-KW"/>
</dbReference>
<keyword evidence="1" id="KW-0808">Transferase</keyword>
<dbReference type="CDD" id="cd02440">
    <property type="entry name" value="AdoMet_MTases"/>
    <property type="match status" value="1"/>
</dbReference>